<dbReference type="PATRIC" id="fig|1246995.3.peg.1970"/>
<evidence type="ECO:0000313" key="3">
    <source>
        <dbReference type="EMBL" id="AGZ40222.1"/>
    </source>
</evidence>
<dbReference type="Gene3D" id="3.40.50.720">
    <property type="entry name" value="NAD(P)-binding Rossmann-like Domain"/>
    <property type="match status" value="1"/>
</dbReference>
<dbReference type="GO" id="GO:0016491">
    <property type="term" value="F:oxidoreductase activity"/>
    <property type="evidence" value="ECO:0007669"/>
    <property type="project" value="InterPro"/>
</dbReference>
<dbReference type="AlphaFoldDB" id="U5VTT5"/>
<reference evidence="3 4" key="1">
    <citation type="journal article" date="2014" name="J. Biotechnol.">
        <title>Complete genome sequence of the actinobacterium Actinoplanes friuliensis HAG 010964, producer of the lipopeptide antibiotic friulimycin.</title>
        <authorList>
            <person name="Ruckert C."/>
            <person name="Szczepanowski R."/>
            <person name="Albersmeier A."/>
            <person name="Goesmann A."/>
            <person name="Fischer N."/>
            <person name="Steinkamper A."/>
            <person name="Puhler A."/>
            <person name="Biener R."/>
            <person name="Schwartz D."/>
            <person name="Kalinowski J."/>
        </authorList>
    </citation>
    <scope>NUCLEOTIDE SEQUENCE [LARGE SCALE GENOMIC DNA]</scope>
    <source>
        <strain evidence="3 4">DSM 7358</strain>
    </source>
</reference>
<dbReference type="Pfam" id="PF13602">
    <property type="entry name" value="ADH_zinc_N_2"/>
    <property type="match status" value="1"/>
</dbReference>
<evidence type="ECO:0000256" key="1">
    <source>
        <dbReference type="ARBA" id="ARBA00022857"/>
    </source>
</evidence>
<evidence type="ECO:0000259" key="2">
    <source>
        <dbReference type="SMART" id="SM00829"/>
    </source>
</evidence>
<dbReference type="Pfam" id="PF08240">
    <property type="entry name" value="ADH_N"/>
    <property type="match status" value="1"/>
</dbReference>
<dbReference type="InterPro" id="IPR020843">
    <property type="entry name" value="ER"/>
</dbReference>
<dbReference type="InterPro" id="IPR051603">
    <property type="entry name" value="Zinc-ADH_QOR/CCCR"/>
</dbReference>
<dbReference type="InterPro" id="IPR036291">
    <property type="entry name" value="NAD(P)-bd_dom_sf"/>
</dbReference>
<name>U5VTT5_9ACTN</name>
<dbReference type="InterPro" id="IPR011032">
    <property type="entry name" value="GroES-like_sf"/>
</dbReference>
<dbReference type="eggNOG" id="COG0604">
    <property type="taxonomic scope" value="Bacteria"/>
</dbReference>
<dbReference type="HOGENOM" id="CLU_026673_3_3_11"/>
<dbReference type="SMART" id="SM00829">
    <property type="entry name" value="PKS_ER"/>
    <property type="match status" value="1"/>
</dbReference>
<proteinExistence type="predicted"/>
<keyword evidence="1" id="KW-0521">NADP</keyword>
<dbReference type="SUPFAM" id="SSF51735">
    <property type="entry name" value="NAD(P)-binding Rossmann-fold domains"/>
    <property type="match status" value="1"/>
</dbReference>
<gene>
    <name evidence="3" type="ORF">AFR_09665</name>
</gene>
<dbReference type="Gene3D" id="3.90.180.10">
    <property type="entry name" value="Medium-chain alcohol dehydrogenases, catalytic domain"/>
    <property type="match status" value="1"/>
</dbReference>
<dbReference type="SUPFAM" id="SSF50129">
    <property type="entry name" value="GroES-like"/>
    <property type="match status" value="1"/>
</dbReference>
<feature type="domain" description="Enoyl reductase (ER)" evidence="2">
    <location>
        <begin position="12"/>
        <end position="304"/>
    </location>
</feature>
<protein>
    <submittedName>
        <fullName evidence="3">Molecular chaperone GroES</fullName>
    </submittedName>
</protein>
<dbReference type="EMBL" id="CP006272">
    <property type="protein sequence ID" value="AGZ40222.1"/>
    <property type="molecule type" value="Genomic_DNA"/>
</dbReference>
<dbReference type="CDD" id="cd05289">
    <property type="entry name" value="MDR_like_2"/>
    <property type="match status" value="1"/>
</dbReference>
<sequence>MRMFAAQYHRFGPPEVLVTGSYEEPHAGPGQVRIRVAAAGIAPVDLAIRAGLSRGQISLPHVPGVDAAGIIDEIGPGVSGYAVGDEVFGTVDLKRLGGASAEFAVLGFWASKPGKLPWVQAGAAGTSIETATRALDLLDVGAGTTLLIDGAAGGVGSVAVQLAAARGARVVGTGRPGSQDFIAGLGATPVVAGPDLVGRAVELGVSAVLDVAGAGRLAALTTITDAVLTIADFSAAEHGVRMSVGALGGEPDGQHGLQIAAALVEQGQGQGRFRVPVQEVFALEDMAAAHAAAGSGHRRGKIAVWTGLVDSQDD</sequence>
<dbReference type="KEGG" id="afs:AFR_09665"/>
<dbReference type="STRING" id="1246995.AFR_09665"/>
<accession>U5VTT5</accession>
<dbReference type="PANTHER" id="PTHR44154:SF1">
    <property type="entry name" value="QUINONE OXIDOREDUCTASE"/>
    <property type="match status" value="1"/>
</dbReference>
<dbReference type="PANTHER" id="PTHR44154">
    <property type="entry name" value="QUINONE OXIDOREDUCTASE"/>
    <property type="match status" value="1"/>
</dbReference>
<organism evidence="3 4">
    <name type="scientific">Actinoplanes friuliensis DSM 7358</name>
    <dbReference type="NCBI Taxonomy" id="1246995"/>
    <lineage>
        <taxon>Bacteria</taxon>
        <taxon>Bacillati</taxon>
        <taxon>Actinomycetota</taxon>
        <taxon>Actinomycetes</taxon>
        <taxon>Micromonosporales</taxon>
        <taxon>Micromonosporaceae</taxon>
        <taxon>Actinoplanes</taxon>
    </lineage>
</organism>
<dbReference type="InterPro" id="IPR013154">
    <property type="entry name" value="ADH-like_N"/>
</dbReference>
<dbReference type="Proteomes" id="UP000017746">
    <property type="component" value="Chromosome"/>
</dbReference>
<evidence type="ECO:0000313" key="4">
    <source>
        <dbReference type="Proteomes" id="UP000017746"/>
    </source>
</evidence>
<keyword evidence="4" id="KW-1185">Reference proteome</keyword>